<dbReference type="Gene3D" id="2.60.120.340">
    <property type="entry name" value="Nucleoplasmin core domain"/>
    <property type="match status" value="1"/>
</dbReference>
<dbReference type="Pfam" id="PF00254">
    <property type="entry name" value="FKBP_C"/>
    <property type="match status" value="1"/>
</dbReference>
<dbReference type="GO" id="GO:0000785">
    <property type="term" value="C:chromatin"/>
    <property type="evidence" value="ECO:0007669"/>
    <property type="project" value="TreeGrafter"/>
</dbReference>
<comment type="caution">
    <text evidence="8">The sequence shown here is derived from an EMBL/GenBank/DDBJ whole genome shotgun (WGS) entry which is preliminary data.</text>
</comment>
<dbReference type="PANTHER" id="PTHR43811:SF19">
    <property type="entry name" value="39 KDA FK506-BINDING NUCLEAR PROTEIN"/>
    <property type="match status" value="1"/>
</dbReference>
<dbReference type="EC" id="5.2.1.8" evidence="2 5"/>
<keyword evidence="3 5" id="KW-0697">Rotamase</keyword>
<reference evidence="8" key="1">
    <citation type="journal article" date="2023" name="Insect Mol. Biol.">
        <title>Genome sequencing provides insights into the evolution of gene families encoding plant cell wall-degrading enzymes in longhorned beetles.</title>
        <authorList>
            <person name="Shin N.R."/>
            <person name="Okamura Y."/>
            <person name="Kirsch R."/>
            <person name="Pauchet Y."/>
        </authorList>
    </citation>
    <scope>NUCLEOTIDE SEQUENCE</scope>
    <source>
        <strain evidence="8">AMC_N1</strain>
    </source>
</reference>
<evidence type="ECO:0000256" key="3">
    <source>
        <dbReference type="ARBA" id="ARBA00023110"/>
    </source>
</evidence>
<dbReference type="InterPro" id="IPR046357">
    <property type="entry name" value="PPIase_dom_sf"/>
</dbReference>
<dbReference type="InterPro" id="IPR023566">
    <property type="entry name" value="PPIase_Fpr3/Fpr4-like"/>
</dbReference>
<feature type="region of interest" description="Disordered" evidence="6">
    <location>
        <begin position="100"/>
        <end position="244"/>
    </location>
</feature>
<evidence type="ECO:0000256" key="2">
    <source>
        <dbReference type="ARBA" id="ARBA00013194"/>
    </source>
</evidence>
<gene>
    <name evidence="8" type="ORF">NQ318_008278</name>
</gene>
<evidence type="ECO:0000256" key="1">
    <source>
        <dbReference type="ARBA" id="ARBA00000971"/>
    </source>
</evidence>
<organism evidence="8 9">
    <name type="scientific">Aromia moschata</name>
    <dbReference type="NCBI Taxonomy" id="1265417"/>
    <lineage>
        <taxon>Eukaryota</taxon>
        <taxon>Metazoa</taxon>
        <taxon>Ecdysozoa</taxon>
        <taxon>Arthropoda</taxon>
        <taxon>Hexapoda</taxon>
        <taxon>Insecta</taxon>
        <taxon>Pterygota</taxon>
        <taxon>Neoptera</taxon>
        <taxon>Endopterygota</taxon>
        <taxon>Coleoptera</taxon>
        <taxon>Polyphaga</taxon>
        <taxon>Cucujiformia</taxon>
        <taxon>Chrysomeloidea</taxon>
        <taxon>Cerambycidae</taxon>
        <taxon>Cerambycinae</taxon>
        <taxon>Callichromatini</taxon>
        <taxon>Aromia</taxon>
    </lineage>
</organism>
<protein>
    <recommendedName>
        <fullName evidence="2 5">peptidylprolyl isomerase</fullName>
        <ecNumber evidence="2 5">5.2.1.8</ecNumber>
    </recommendedName>
</protein>
<evidence type="ECO:0000256" key="4">
    <source>
        <dbReference type="ARBA" id="ARBA00023235"/>
    </source>
</evidence>
<feature type="compositionally biased region" description="Basic and acidic residues" evidence="6">
    <location>
        <begin position="202"/>
        <end position="220"/>
    </location>
</feature>
<dbReference type="PANTHER" id="PTHR43811">
    <property type="entry name" value="FKBP-TYPE PEPTIDYL-PROLYL CIS-TRANS ISOMERASE FKPA"/>
    <property type="match status" value="1"/>
</dbReference>
<dbReference type="AlphaFoldDB" id="A0AAV8XY07"/>
<evidence type="ECO:0000259" key="7">
    <source>
        <dbReference type="PROSITE" id="PS50059"/>
    </source>
</evidence>
<dbReference type="PIRSF" id="PIRSF001473">
    <property type="entry name" value="FK506-bp_FPR3"/>
    <property type="match status" value="1"/>
</dbReference>
<dbReference type="GO" id="GO:0003755">
    <property type="term" value="F:peptidyl-prolyl cis-trans isomerase activity"/>
    <property type="evidence" value="ECO:0007669"/>
    <property type="project" value="UniProtKB-KW"/>
</dbReference>
<evidence type="ECO:0000313" key="9">
    <source>
        <dbReference type="Proteomes" id="UP001162162"/>
    </source>
</evidence>
<keyword evidence="9" id="KW-1185">Reference proteome</keyword>
<sequence>MFWGLIMEPQRRYTQQVKKAFHISMAALDISTSSDEPAQVMCGFEGRNYLLCTLRKPDMLQCSLDLNFDVGSEVSFAANGKCHVHLTGYLTDELLDTTEELEEEQSDKEISVTSKKRSKGALENGHTDSDDSDLDVNTLLEKSLSDSDDDDSDALGDEENEEDEDEEDEDIEEEESSLSEEETEEIVPNKQKSKANGVPKKTKNENKKEERDRRKKEDQIKQNVANTKIERKSPIKESQTSRKKTVQGGVIIEDLKEGQGNPAKNGKFVSVYYEGRLKQNNKVFDATTKGNGFSFRLGSGEVIKGWDVGVLGMKPGGKRRITCPPSMAYGQKGSPPAIPPNSTLVFEVELKKIS</sequence>
<keyword evidence="4 5" id="KW-0413">Isomerase</keyword>
<dbReference type="FunFam" id="3.10.50.40:FF:000006">
    <property type="entry name" value="Peptidyl-prolyl cis-trans isomerase"/>
    <property type="match status" value="1"/>
</dbReference>
<dbReference type="EMBL" id="JAPWTK010000285">
    <property type="protein sequence ID" value="KAJ8943574.1"/>
    <property type="molecule type" value="Genomic_DNA"/>
</dbReference>
<proteinExistence type="predicted"/>
<evidence type="ECO:0000313" key="8">
    <source>
        <dbReference type="EMBL" id="KAJ8943574.1"/>
    </source>
</evidence>
<dbReference type="Proteomes" id="UP001162162">
    <property type="component" value="Unassembled WGS sequence"/>
</dbReference>
<dbReference type="Pfam" id="PF17800">
    <property type="entry name" value="NPL"/>
    <property type="match status" value="1"/>
</dbReference>
<feature type="compositionally biased region" description="Acidic residues" evidence="6">
    <location>
        <begin position="146"/>
        <end position="185"/>
    </location>
</feature>
<dbReference type="GO" id="GO:0005730">
    <property type="term" value="C:nucleolus"/>
    <property type="evidence" value="ECO:0007669"/>
    <property type="project" value="TreeGrafter"/>
</dbReference>
<dbReference type="PROSITE" id="PS50059">
    <property type="entry name" value="FKBP_PPIASE"/>
    <property type="match status" value="1"/>
</dbReference>
<dbReference type="InterPro" id="IPR041232">
    <property type="entry name" value="NPL"/>
</dbReference>
<accession>A0AAV8XY07</accession>
<dbReference type="SUPFAM" id="SSF54534">
    <property type="entry name" value="FKBP-like"/>
    <property type="match status" value="1"/>
</dbReference>
<dbReference type="Gene3D" id="3.10.50.40">
    <property type="match status" value="1"/>
</dbReference>
<comment type="catalytic activity">
    <reaction evidence="1 5">
        <text>[protein]-peptidylproline (omega=180) = [protein]-peptidylproline (omega=0)</text>
        <dbReference type="Rhea" id="RHEA:16237"/>
        <dbReference type="Rhea" id="RHEA-COMP:10747"/>
        <dbReference type="Rhea" id="RHEA-COMP:10748"/>
        <dbReference type="ChEBI" id="CHEBI:83833"/>
        <dbReference type="ChEBI" id="CHEBI:83834"/>
        <dbReference type="EC" id="5.2.1.8"/>
    </reaction>
</comment>
<evidence type="ECO:0000256" key="5">
    <source>
        <dbReference type="PROSITE-ProRule" id="PRU00277"/>
    </source>
</evidence>
<feature type="domain" description="PPIase FKBP-type" evidence="7">
    <location>
        <begin position="266"/>
        <end position="354"/>
    </location>
</feature>
<evidence type="ECO:0000256" key="6">
    <source>
        <dbReference type="SAM" id="MobiDB-lite"/>
    </source>
</evidence>
<dbReference type="InterPro" id="IPR001179">
    <property type="entry name" value="PPIase_FKBP_dom"/>
</dbReference>
<name>A0AAV8XY07_9CUCU</name>